<evidence type="ECO:0000313" key="1">
    <source>
        <dbReference type="EMBL" id="KAJ0044803.1"/>
    </source>
</evidence>
<evidence type="ECO:0000313" key="2">
    <source>
        <dbReference type="Proteomes" id="UP001163603"/>
    </source>
</evidence>
<organism evidence="1 2">
    <name type="scientific">Pistacia integerrima</name>
    <dbReference type="NCBI Taxonomy" id="434235"/>
    <lineage>
        <taxon>Eukaryota</taxon>
        <taxon>Viridiplantae</taxon>
        <taxon>Streptophyta</taxon>
        <taxon>Embryophyta</taxon>
        <taxon>Tracheophyta</taxon>
        <taxon>Spermatophyta</taxon>
        <taxon>Magnoliopsida</taxon>
        <taxon>eudicotyledons</taxon>
        <taxon>Gunneridae</taxon>
        <taxon>Pentapetalae</taxon>
        <taxon>rosids</taxon>
        <taxon>malvids</taxon>
        <taxon>Sapindales</taxon>
        <taxon>Anacardiaceae</taxon>
        <taxon>Pistacia</taxon>
    </lineage>
</organism>
<gene>
    <name evidence="1" type="ORF">Pint_05965</name>
</gene>
<dbReference type="EMBL" id="CM047738">
    <property type="protein sequence ID" value="KAJ0044803.1"/>
    <property type="molecule type" value="Genomic_DNA"/>
</dbReference>
<comment type="caution">
    <text evidence="1">The sequence shown here is derived from an EMBL/GenBank/DDBJ whole genome shotgun (WGS) entry which is preliminary data.</text>
</comment>
<dbReference type="Proteomes" id="UP001163603">
    <property type="component" value="Chromosome 3"/>
</dbReference>
<protein>
    <submittedName>
        <fullName evidence="1">Uncharacterized protein</fullName>
    </submittedName>
</protein>
<accession>A0ACC0Z4E8</accession>
<reference evidence="2" key="1">
    <citation type="journal article" date="2023" name="G3 (Bethesda)">
        <title>Genome assembly and association tests identify interacting loci associated with vigor, precocity, and sex in interspecific pistachio rootstocks.</title>
        <authorList>
            <person name="Palmer W."/>
            <person name="Jacygrad E."/>
            <person name="Sagayaradj S."/>
            <person name="Cavanaugh K."/>
            <person name="Han R."/>
            <person name="Bertier L."/>
            <person name="Beede B."/>
            <person name="Kafkas S."/>
            <person name="Golino D."/>
            <person name="Preece J."/>
            <person name="Michelmore R."/>
        </authorList>
    </citation>
    <scope>NUCLEOTIDE SEQUENCE [LARGE SCALE GENOMIC DNA]</scope>
</reference>
<sequence length="82" mass="9460">MALFYRLRAILNPNSLNHRHISASSILSPPVRRHDPRSILGICLDTSLTLNHPTDHRVLLTTVSKLSEHPRYIEHFLQELKT</sequence>
<name>A0ACC0Z4E8_9ROSI</name>
<keyword evidence="2" id="KW-1185">Reference proteome</keyword>
<proteinExistence type="predicted"/>